<name>A0A6G1JGJ7_9PLEO</name>
<reference evidence="2" key="1">
    <citation type="journal article" date="2020" name="Stud. Mycol.">
        <title>101 Dothideomycetes genomes: a test case for predicting lifestyles and emergence of pathogens.</title>
        <authorList>
            <person name="Haridas S."/>
            <person name="Albert R."/>
            <person name="Binder M."/>
            <person name="Bloem J."/>
            <person name="Labutti K."/>
            <person name="Salamov A."/>
            <person name="Andreopoulos B."/>
            <person name="Baker S."/>
            <person name="Barry K."/>
            <person name="Bills G."/>
            <person name="Bluhm B."/>
            <person name="Cannon C."/>
            <person name="Castanera R."/>
            <person name="Culley D."/>
            <person name="Daum C."/>
            <person name="Ezra D."/>
            <person name="Gonzalez J."/>
            <person name="Henrissat B."/>
            <person name="Kuo A."/>
            <person name="Liang C."/>
            <person name="Lipzen A."/>
            <person name="Lutzoni F."/>
            <person name="Magnuson J."/>
            <person name="Mondo S."/>
            <person name="Nolan M."/>
            <person name="Ohm R."/>
            <person name="Pangilinan J."/>
            <person name="Park H.-J."/>
            <person name="Ramirez L."/>
            <person name="Alfaro M."/>
            <person name="Sun H."/>
            <person name="Tritt A."/>
            <person name="Yoshinaga Y."/>
            <person name="Zwiers L.-H."/>
            <person name="Turgeon B."/>
            <person name="Goodwin S."/>
            <person name="Spatafora J."/>
            <person name="Crous P."/>
            <person name="Grigoriev I."/>
        </authorList>
    </citation>
    <scope>NUCLEOTIDE SEQUENCE</scope>
    <source>
        <strain evidence="2">CBS 122367</strain>
    </source>
</reference>
<feature type="region of interest" description="Disordered" evidence="1">
    <location>
        <begin position="82"/>
        <end position="102"/>
    </location>
</feature>
<dbReference type="EMBL" id="MU005572">
    <property type="protein sequence ID" value="KAF2689568.1"/>
    <property type="molecule type" value="Genomic_DNA"/>
</dbReference>
<dbReference type="AlphaFoldDB" id="A0A6G1JGJ7"/>
<gene>
    <name evidence="2" type="ORF">K458DRAFT_400292</name>
</gene>
<sequence length="142" mass="15627">MEIPAAECGEPPRSSHGALIVETARDCLDIARSAVPRASQPARNPECVHLVAAVEEACREGVKAKILVHRRSQQNMRVVKLPASRPPELSSRRPDILNRRPATGCRGPWPTPALVALDSFGRRRYARLALFSYHPIHHGTAC</sequence>
<proteinExistence type="predicted"/>
<protein>
    <submittedName>
        <fullName evidence="2">Uncharacterized protein</fullName>
    </submittedName>
</protein>
<evidence type="ECO:0000313" key="2">
    <source>
        <dbReference type="EMBL" id="KAF2689568.1"/>
    </source>
</evidence>
<evidence type="ECO:0000256" key="1">
    <source>
        <dbReference type="SAM" id="MobiDB-lite"/>
    </source>
</evidence>
<evidence type="ECO:0000313" key="3">
    <source>
        <dbReference type="Proteomes" id="UP000799291"/>
    </source>
</evidence>
<keyword evidence="3" id="KW-1185">Reference proteome</keyword>
<organism evidence="2 3">
    <name type="scientific">Lentithecium fluviatile CBS 122367</name>
    <dbReference type="NCBI Taxonomy" id="1168545"/>
    <lineage>
        <taxon>Eukaryota</taxon>
        <taxon>Fungi</taxon>
        <taxon>Dikarya</taxon>
        <taxon>Ascomycota</taxon>
        <taxon>Pezizomycotina</taxon>
        <taxon>Dothideomycetes</taxon>
        <taxon>Pleosporomycetidae</taxon>
        <taxon>Pleosporales</taxon>
        <taxon>Massarineae</taxon>
        <taxon>Lentitheciaceae</taxon>
        <taxon>Lentithecium</taxon>
    </lineage>
</organism>
<dbReference type="Proteomes" id="UP000799291">
    <property type="component" value="Unassembled WGS sequence"/>
</dbReference>
<accession>A0A6G1JGJ7</accession>